<dbReference type="EMBL" id="ML769533">
    <property type="protein sequence ID" value="KAE9395331.1"/>
    <property type="molecule type" value="Genomic_DNA"/>
</dbReference>
<feature type="compositionally biased region" description="Polar residues" evidence="1">
    <location>
        <begin position="206"/>
        <end position="215"/>
    </location>
</feature>
<protein>
    <submittedName>
        <fullName evidence="3">Uncharacterized protein</fullName>
    </submittedName>
</protein>
<keyword evidence="2" id="KW-0472">Membrane</keyword>
<keyword evidence="2" id="KW-0812">Transmembrane</keyword>
<gene>
    <name evidence="3" type="ORF">BT96DRAFT_1044546</name>
</gene>
<organism evidence="3 4">
    <name type="scientific">Gymnopus androsaceus JB14</name>
    <dbReference type="NCBI Taxonomy" id="1447944"/>
    <lineage>
        <taxon>Eukaryota</taxon>
        <taxon>Fungi</taxon>
        <taxon>Dikarya</taxon>
        <taxon>Basidiomycota</taxon>
        <taxon>Agaricomycotina</taxon>
        <taxon>Agaricomycetes</taxon>
        <taxon>Agaricomycetidae</taxon>
        <taxon>Agaricales</taxon>
        <taxon>Marasmiineae</taxon>
        <taxon>Omphalotaceae</taxon>
        <taxon>Gymnopus</taxon>
    </lineage>
</organism>
<evidence type="ECO:0000256" key="2">
    <source>
        <dbReference type="SAM" id="Phobius"/>
    </source>
</evidence>
<feature type="compositionally biased region" description="Polar residues" evidence="1">
    <location>
        <begin position="236"/>
        <end position="247"/>
    </location>
</feature>
<feature type="region of interest" description="Disordered" evidence="1">
    <location>
        <begin position="195"/>
        <end position="249"/>
    </location>
</feature>
<dbReference type="Proteomes" id="UP000799118">
    <property type="component" value="Unassembled WGS sequence"/>
</dbReference>
<evidence type="ECO:0000313" key="3">
    <source>
        <dbReference type="EMBL" id="KAE9395331.1"/>
    </source>
</evidence>
<keyword evidence="2" id="KW-1133">Transmembrane helix</keyword>
<dbReference type="AlphaFoldDB" id="A0A6A4HBA8"/>
<sequence length="288" mass="31476">MPGMYCEFQCIQDVSRYFSRRHSTALYVYCALAESLTNPDGHSDMSFYIDGTLQGSFMKVPSANQTAYRYNVPNGHVNGVKSLVLFDQIVYTETTLASSSASPASTTNNTSYGSNKKSLESILVPALAVPIIVLLAALGMWLFLQRRKRLLRQRELLRISSYSAMGESRTSEMNSLMGMRSSQSFDAFRAPGATLFRPSSRKNGRHSNFGSTPSNLEAAAAGSLPNEGPPAYDPQANPSASPKSNGRSAKLSRLAQDLNYLYKCKDARISNFHLFYPNSCATLSAAPA</sequence>
<accession>A0A6A4HBA8</accession>
<dbReference type="OrthoDB" id="3245657at2759"/>
<proteinExistence type="predicted"/>
<evidence type="ECO:0000313" key="4">
    <source>
        <dbReference type="Proteomes" id="UP000799118"/>
    </source>
</evidence>
<feature type="transmembrane region" description="Helical" evidence="2">
    <location>
        <begin position="122"/>
        <end position="144"/>
    </location>
</feature>
<evidence type="ECO:0000256" key="1">
    <source>
        <dbReference type="SAM" id="MobiDB-lite"/>
    </source>
</evidence>
<reference evidence="3" key="1">
    <citation type="journal article" date="2019" name="Environ. Microbiol.">
        <title>Fungal ecological strategies reflected in gene transcription - a case study of two litter decomposers.</title>
        <authorList>
            <person name="Barbi F."/>
            <person name="Kohler A."/>
            <person name="Barry K."/>
            <person name="Baskaran P."/>
            <person name="Daum C."/>
            <person name="Fauchery L."/>
            <person name="Ihrmark K."/>
            <person name="Kuo A."/>
            <person name="LaButti K."/>
            <person name="Lipzen A."/>
            <person name="Morin E."/>
            <person name="Grigoriev I.V."/>
            <person name="Henrissat B."/>
            <person name="Lindahl B."/>
            <person name="Martin F."/>
        </authorList>
    </citation>
    <scope>NUCLEOTIDE SEQUENCE</scope>
    <source>
        <strain evidence="3">JB14</strain>
    </source>
</reference>
<name>A0A6A4HBA8_9AGAR</name>
<keyword evidence="4" id="KW-1185">Reference proteome</keyword>